<protein>
    <submittedName>
        <fullName evidence="2">Uncharacterized protein</fullName>
    </submittedName>
</protein>
<feature type="region of interest" description="Disordered" evidence="1">
    <location>
        <begin position="16"/>
        <end position="40"/>
    </location>
</feature>
<accession>A0A443PLV6</accession>
<sequence length="130" mass="14521">MNSFFGGGLVKAIVPHMKEGSGKRKAKKNKENKIKGSAPKMRPFIISISRSLSSPRPAALSSRPHRIPHPSHDPSYALRQPSIIPRPGTERLSQKTSPPPRATSRFLQHPFQSKKPITSPWCFNLRFGVF</sequence>
<dbReference type="Proteomes" id="UP000283530">
    <property type="component" value="Unassembled WGS sequence"/>
</dbReference>
<name>A0A443PLV6_9MAGN</name>
<reference evidence="2 3" key="1">
    <citation type="journal article" date="2019" name="Nat. Plants">
        <title>Stout camphor tree genome fills gaps in understanding of flowering plant genome evolution.</title>
        <authorList>
            <person name="Chaw S.M."/>
            <person name="Liu Y.C."/>
            <person name="Wu Y.W."/>
            <person name="Wang H.Y."/>
            <person name="Lin C.I."/>
            <person name="Wu C.S."/>
            <person name="Ke H.M."/>
            <person name="Chang L.Y."/>
            <person name="Hsu C.Y."/>
            <person name="Yang H.T."/>
            <person name="Sudianto E."/>
            <person name="Hsu M.H."/>
            <person name="Wu K.P."/>
            <person name="Wang L.N."/>
            <person name="Leebens-Mack J.H."/>
            <person name="Tsai I.J."/>
        </authorList>
    </citation>
    <scope>NUCLEOTIDE SEQUENCE [LARGE SCALE GENOMIC DNA]</scope>
    <source>
        <strain evidence="3">cv. Chaw 1501</strain>
        <tissue evidence="2">Young leaves</tissue>
    </source>
</reference>
<dbReference type="OrthoDB" id="10497741at2759"/>
<gene>
    <name evidence="2" type="ORF">CKAN_02089800</name>
</gene>
<proteinExistence type="predicted"/>
<feature type="region of interest" description="Disordered" evidence="1">
    <location>
        <begin position="54"/>
        <end position="110"/>
    </location>
</feature>
<comment type="caution">
    <text evidence="2">The sequence shown here is derived from an EMBL/GenBank/DDBJ whole genome shotgun (WGS) entry which is preliminary data.</text>
</comment>
<evidence type="ECO:0000313" key="3">
    <source>
        <dbReference type="Proteomes" id="UP000283530"/>
    </source>
</evidence>
<dbReference type="EMBL" id="QPKB01000009">
    <property type="protein sequence ID" value="RWR91729.1"/>
    <property type="molecule type" value="Genomic_DNA"/>
</dbReference>
<keyword evidence="3" id="KW-1185">Reference proteome</keyword>
<dbReference type="AlphaFoldDB" id="A0A443PLV6"/>
<evidence type="ECO:0000313" key="2">
    <source>
        <dbReference type="EMBL" id="RWR91729.1"/>
    </source>
</evidence>
<organism evidence="2 3">
    <name type="scientific">Cinnamomum micranthum f. kanehirae</name>
    <dbReference type="NCBI Taxonomy" id="337451"/>
    <lineage>
        <taxon>Eukaryota</taxon>
        <taxon>Viridiplantae</taxon>
        <taxon>Streptophyta</taxon>
        <taxon>Embryophyta</taxon>
        <taxon>Tracheophyta</taxon>
        <taxon>Spermatophyta</taxon>
        <taxon>Magnoliopsida</taxon>
        <taxon>Magnoliidae</taxon>
        <taxon>Laurales</taxon>
        <taxon>Lauraceae</taxon>
        <taxon>Cinnamomum</taxon>
    </lineage>
</organism>
<evidence type="ECO:0000256" key="1">
    <source>
        <dbReference type="SAM" id="MobiDB-lite"/>
    </source>
</evidence>